<feature type="binding site" evidence="6">
    <location>
        <position position="60"/>
    </location>
    <ligand>
        <name>S-adenosyl-L-methionine</name>
        <dbReference type="ChEBI" id="CHEBI:59789"/>
    </ligand>
</feature>
<keyword evidence="3 6" id="KW-0808">Transferase</keyword>
<keyword evidence="10" id="KW-1185">Reference proteome</keyword>
<evidence type="ECO:0000313" key="10">
    <source>
        <dbReference type="Proteomes" id="UP000092462"/>
    </source>
</evidence>
<dbReference type="Pfam" id="PF10046">
    <property type="entry name" value="BLOC1_2"/>
    <property type="match status" value="1"/>
</dbReference>
<evidence type="ECO:0000256" key="4">
    <source>
        <dbReference type="ARBA" id="ARBA00022691"/>
    </source>
</evidence>
<keyword evidence="5 6" id="KW-0694">RNA-binding</keyword>
<keyword evidence="2 6" id="KW-0489">Methyltransferase</keyword>
<dbReference type="GO" id="GO:0070475">
    <property type="term" value="P:rRNA base methylation"/>
    <property type="evidence" value="ECO:0007669"/>
    <property type="project" value="TreeGrafter"/>
</dbReference>
<evidence type="ECO:0000256" key="3">
    <source>
        <dbReference type="ARBA" id="ARBA00022679"/>
    </source>
</evidence>
<dbReference type="Gene3D" id="3.40.50.150">
    <property type="entry name" value="Vaccinia Virus protein VP39"/>
    <property type="match status" value="2"/>
</dbReference>
<evidence type="ECO:0000256" key="5">
    <source>
        <dbReference type="ARBA" id="ARBA00022884"/>
    </source>
</evidence>
<dbReference type="PANTHER" id="PTHR22807:SF4">
    <property type="entry name" value="28S RRNA (CYTOSINE-C(5))-METHYLTRANSFERASE"/>
    <property type="match status" value="1"/>
</dbReference>
<dbReference type="InterPro" id="IPR023267">
    <property type="entry name" value="RCMT"/>
</dbReference>
<comment type="caution">
    <text evidence="6">Lacks conserved residue(s) required for the propagation of feature annotation.</text>
</comment>
<evidence type="ECO:0000256" key="1">
    <source>
        <dbReference type="ARBA" id="ARBA00008468"/>
    </source>
</evidence>
<feature type="domain" description="SAM-dependent MTase RsmB/NOP-type" evidence="8">
    <location>
        <begin position="1"/>
        <end position="179"/>
    </location>
</feature>
<dbReference type="Gene3D" id="3.30.70.1170">
    <property type="entry name" value="Sun protein, domain 3"/>
    <property type="match status" value="1"/>
</dbReference>
<dbReference type="InterPro" id="IPR049561">
    <property type="entry name" value="NSUN5_7_fdxn-like"/>
</dbReference>
<comment type="similarity">
    <text evidence="6">Belongs to the class I-like SAM-binding methyltransferase superfamily. RsmB/NOP family.</text>
</comment>
<dbReference type="SUPFAM" id="SSF53335">
    <property type="entry name" value="S-adenosyl-L-methionine-dependent methyltransferases"/>
    <property type="match status" value="2"/>
</dbReference>
<dbReference type="EMBL" id="AJVK01015029">
    <property type="status" value="NOT_ANNOTATED_CDS"/>
    <property type="molecule type" value="Genomic_DNA"/>
</dbReference>
<dbReference type="EnsemblMetazoa" id="PPAI006542-RA">
    <property type="protein sequence ID" value="PPAI006542-PA"/>
    <property type="gene ID" value="PPAI006542"/>
</dbReference>
<feature type="region of interest" description="Disordered" evidence="7">
    <location>
        <begin position="348"/>
        <end position="369"/>
    </location>
</feature>
<dbReference type="GO" id="GO:0008173">
    <property type="term" value="F:RNA methyltransferase activity"/>
    <property type="evidence" value="ECO:0007669"/>
    <property type="project" value="InterPro"/>
</dbReference>
<dbReference type="InterPro" id="IPR029063">
    <property type="entry name" value="SAM-dependent_MTases_sf"/>
</dbReference>
<dbReference type="Pfam" id="PF01189">
    <property type="entry name" value="Methyltr_RsmB-F"/>
    <property type="match status" value="1"/>
</dbReference>
<feature type="binding site" evidence="6">
    <location>
        <position position="42"/>
    </location>
    <ligand>
        <name>S-adenosyl-L-methionine</name>
        <dbReference type="ChEBI" id="CHEBI:59789"/>
    </ligand>
</feature>
<dbReference type="GO" id="GO:0005730">
    <property type="term" value="C:nucleolus"/>
    <property type="evidence" value="ECO:0007669"/>
    <property type="project" value="TreeGrafter"/>
</dbReference>
<keyword evidence="4 6" id="KW-0949">S-adenosyl-L-methionine</keyword>
<dbReference type="VEuPathDB" id="VectorBase:PPAPM1_002166"/>
<dbReference type="Proteomes" id="UP000092462">
    <property type="component" value="Unassembled WGS sequence"/>
</dbReference>
<dbReference type="InterPro" id="IPR019269">
    <property type="entry name" value="BLOC1_su2"/>
</dbReference>
<evidence type="ECO:0000256" key="6">
    <source>
        <dbReference type="PROSITE-ProRule" id="PRU01023"/>
    </source>
</evidence>
<dbReference type="VEuPathDB" id="VectorBase:PPAI006542"/>
<evidence type="ECO:0000313" key="9">
    <source>
        <dbReference type="EnsemblMetazoa" id="PPAI006542-PA"/>
    </source>
</evidence>
<dbReference type="GO" id="GO:0003723">
    <property type="term" value="F:RNA binding"/>
    <property type="evidence" value="ECO:0007669"/>
    <property type="project" value="UniProtKB-UniRule"/>
</dbReference>
<organism evidence="9 10">
    <name type="scientific">Phlebotomus papatasi</name>
    <name type="common">Sandfly</name>
    <dbReference type="NCBI Taxonomy" id="29031"/>
    <lineage>
        <taxon>Eukaryota</taxon>
        <taxon>Metazoa</taxon>
        <taxon>Ecdysozoa</taxon>
        <taxon>Arthropoda</taxon>
        <taxon>Hexapoda</taxon>
        <taxon>Insecta</taxon>
        <taxon>Pterygota</taxon>
        <taxon>Neoptera</taxon>
        <taxon>Endopterygota</taxon>
        <taxon>Diptera</taxon>
        <taxon>Nematocera</taxon>
        <taxon>Psychodoidea</taxon>
        <taxon>Psychodidae</taxon>
        <taxon>Phlebotomus</taxon>
        <taxon>Phlebotomus</taxon>
    </lineage>
</organism>
<sequence>MAAMMKNKGVVYAVENHTRRFTTLRQFAANSGSTIIQPINNDSLAIHDEDVPGVEYILLDPSCSGSGVIQQIQTRERTEYNDERIGRLSRLQLKLLCHAMKNFPSEQSRKIHPGSCETQCMLSFLEDRQALKILQKEHRLNPSLCKILVAELLFGAGKLKGESKPVQTVLSYEQKLRKIYERKTENIEEIPVVAGEQKQPRFIRINSLKVKPREILEYLSMEEGWRQLPAAASYDEYLEIVKNLKDEEFIEDFHVPDLYAFPCSSKSHWATHSLVKDCSVVLQHKSSCLAPLILAPTRKSRVLDMCSAPGLKNRVFLAVNHVSHRRSFFLIFLQDLASHSILFSMEDSGGVTDSPKKGPTLSTSTSSFEALDPHDPNLSRLATKMFQKTGDFISSELTGPLEDYKLLENMNRATISKYSDMQQITENLASSTAELNGKLEELIH</sequence>
<protein>
    <recommendedName>
        <fullName evidence="8">SAM-dependent MTase RsmB/NOP-type domain-containing protein</fullName>
    </recommendedName>
</protein>
<proteinExistence type="inferred from homology"/>
<evidence type="ECO:0000259" key="8">
    <source>
        <dbReference type="PROSITE" id="PS51686"/>
    </source>
</evidence>
<accession>A0A1B0GP99</accession>
<dbReference type="InterPro" id="IPR049560">
    <property type="entry name" value="MeTrfase_RsmB-F_NOP2_cat"/>
</dbReference>
<dbReference type="PANTHER" id="PTHR22807">
    <property type="entry name" value="NOP2 YEAST -RELATED NOL1/NOP2/FMU SUN DOMAIN-CONTAINING"/>
    <property type="match status" value="1"/>
</dbReference>
<dbReference type="VEuPathDB" id="VectorBase:PPAPM1_012129"/>
<name>A0A1B0GP99_PHLPP</name>
<dbReference type="AlphaFoldDB" id="A0A1B0GP99"/>
<evidence type="ECO:0000256" key="2">
    <source>
        <dbReference type="ARBA" id="ARBA00022603"/>
    </source>
</evidence>
<evidence type="ECO:0000256" key="7">
    <source>
        <dbReference type="SAM" id="MobiDB-lite"/>
    </source>
</evidence>
<dbReference type="PROSITE" id="PS51686">
    <property type="entry name" value="SAM_MT_RSMB_NOP"/>
    <property type="match status" value="1"/>
</dbReference>
<dbReference type="InterPro" id="IPR001678">
    <property type="entry name" value="MeTrfase_RsmB-F_NOP2_dom"/>
</dbReference>
<feature type="active site" description="Nucleophile" evidence="6">
    <location>
        <position position="120"/>
    </location>
</feature>
<reference evidence="9" key="1">
    <citation type="submission" date="2022-08" db="UniProtKB">
        <authorList>
            <consortium name="EnsemblMetazoa"/>
        </authorList>
    </citation>
    <scope>IDENTIFICATION</scope>
    <source>
        <strain evidence="9">Israel</strain>
    </source>
</reference>
<comment type="similarity">
    <text evidence="1">Belongs to the BLOC1S2 family.</text>
</comment>
<dbReference type="Pfam" id="PF21148">
    <property type="entry name" value="NSUN5_fdxn-like"/>
    <property type="match status" value="1"/>
</dbReference>
<feature type="binding site" evidence="6">
    <location>
        <position position="15"/>
    </location>
    <ligand>
        <name>S-adenosyl-L-methionine</name>
        <dbReference type="ChEBI" id="CHEBI:59789"/>
    </ligand>
</feature>